<evidence type="ECO:0000256" key="15">
    <source>
        <dbReference type="PIRNR" id="PIRNR004491"/>
    </source>
</evidence>
<dbReference type="NCBIfam" id="TIGR00083">
    <property type="entry name" value="ribF"/>
    <property type="match status" value="1"/>
</dbReference>
<reference evidence="18 19" key="1">
    <citation type="submission" date="2019-06" db="EMBL/GenBank/DDBJ databases">
        <title>Sequencing the genomes of 1000 actinobacteria strains.</title>
        <authorList>
            <person name="Klenk H.-P."/>
        </authorList>
    </citation>
    <scope>NUCLEOTIDE SEQUENCE [LARGE SCALE GENOMIC DNA]</scope>
    <source>
        <strain evidence="18 19">DSM 43186</strain>
    </source>
</reference>
<dbReference type="GO" id="GO:0006747">
    <property type="term" value="P:FAD biosynthetic process"/>
    <property type="evidence" value="ECO:0007669"/>
    <property type="project" value="UniProtKB-UniRule"/>
</dbReference>
<dbReference type="InterPro" id="IPR002606">
    <property type="entry name" value="Riboflavin_kinase_bac"/>
</dbReference>
<dbReference type="InterPro" id="IPR015865">
    <property type="entry name" value="Riboflavin_kinase_bac/euk"/>
</dbReference>
<sequence length="336" mass="36585">MEFWHGLDDVPEGWGRSVVTIGVFDGVHRGHQGMVRRAVEMARRLNLPAVVVTFDPHPDEVVRPGTQTPRLTTPRYRGELLAELGVDAVCTLPFTLEFSKMSPDEFVQSVLVDRLKVAGLVVGENFRFGHKAAGDVETLRELGEKYDFVAEGVPLVSNGETISSTLIRERLAAGDVAGAAEALGRPHRVEGVVVRGFQRGRALGVPTANVEPPERTAIPADGVYAGWLQCIEVAGIPPAYPGERWPAAISVGTNPTFAGVERTVEAHALDRDDLDLYGAHVAVDFGYRLRDNLRFDSVEALIEQMRRDIERTRELTAQPGARSGTESGTESGTAER</sequence>
<evidence type="ECO:0000259" key="17">
    <source>
        <dbReference type="SMART" id="SM00904"/>
    </source>
</evidence>
<dbReference type="FunFam" id="2.40.30.30:FF:000003">
    <property type="entry name" value="Riboflavin biosynthesis protein"/>
    <property type="match status" value="1"/>
</dbReference>
<gene>
    <name evidence="18" type="ORF">FHX40_3176</name>
</gene>
<keyword evidence="8 15" id="KW-0547">Nucleotide-binding</keyword>
<evidence type="ECO:0000256" key="16">
    <source>
        <dbReference type="SAM" id="MobiDB-lite"/>
    </source>
</evidence>
<dbReference type="SUPFAM" id="SSF82114">
    <property type="entry name" value="Riboflavin kinase-like"/>
    <property type="match status" value="1"/>
</dbReference>
<dbReference type="InterPro" id="IPR014729">
    <property type="entry name" value="Rossmann-like_a/b/a_fold"/>
</dbReference>
<keyword evidence="10 15" id="KW-0274">FAD</keyword>
<keyword evidence="6 15" id="KW-0808">Transferase</keyword>
<dbReference type="PANTHER" id="PTHR22749">
    <property type="entry name" value="RIBOFLAVIN KINASE/FMN ADENYLYLTRANSFERASE"/>
    <property type="match status" value="1"/>
</dbReference>
<evidence type="ECO:0000256" key="11">
    <source>
        <dbReference type="ARBA" id="ARBA00022840"/>
    </source>
</evidence>
<dbReference type="NCBIfam" id="NF004160">
    <property type="entry name" value="PRK05627.1-3"/>
    <property type="match status" value="1"/>
</dbReference>
<keyword evidence="4 15" id="KW-0285">Flavoprotein</keyword>
<dbReference type="PANTHER" id="PTHR22749:SF6">
    <property type="entry name" value="RIBOFLAVIN KINASE"/>
    <property type="match status" value="1"/>
</dbReference>
<dbReference type="Pfam" id="PF06574">
    <property type="entry name" value="FAD_syn"/>
    <property type="match status" value="1"/>
</dbReference>
<comment type="pathway">
    <text evidence="2 15">Cofactor biosynthesis; FAD biosynthesis; FAD from FMN: step 1/1.</text>
</comment>
<dbReference type="GO" id="GO:0005524">
    <property type="term" value="F:ATP binding"/>
    <property type="evidence" value="ECO:0007669"/>
    <property type="project" value="UniProtKB-UniRule"/>
</dbReference>
<evidence type="ECO:0000256" key="5">
    <source>
        <dbReference type="ARBA" id="ARBA00022643"/>
    </source>
</evidence>
<dbReference type="OrthoDB" id="9803667at2"/>
<feature type="domain" description="Riboflavin kinase" evidence="17">
    <location>
        <begin position="182"/>
        <end position="317"/>
    </location>
</feature>
<dbReference type="UniPathway" id="UPA00277">
    <property type="reaction ID" value="UER00407"/>
</dbReference>
<keyword evidence="11 15" id="KW-0067">ATP-binding</keyword>
<keyword evidence="12" id="KW-0511">Multifunctional enzyme</keyword>
<dbReference type="UniPathway" id="UPA00276">
    <property type="reaction ID" value="UER00406"/>
</dbReference>
<evidence type="ECO:0000256" key="4">
    <source>
        <dbReference type="ARBA" id="ARBA00022630"/>
    </source>
</evidence>
<dbReference type="RefSeq" id="WP_142260324.1">
    <property type="nucleotide sequence ID" value="NZ_BMPV01000001.1"/>
</dbReference>
<proteinExistence type="inferred from homology"/>
<keyword evidence="7 15" id="KW-0548">Nucleotidyltransferase</keyword>
<evidence type="ECO:0000256" key="6">
    <source>
        <dbReference type="ARBA" id="ARBA00022679"/>
    </source>
</evidence>
<evidence type="ECO:0000256" key="14">
    <source>
        <dbReference type="ARBA" id="ARBA00049494"/>
    </source>
</evidence>
<dbReference type="PIRSF" id="PIRSF004491">
    <property type="entry name" value="FAD_Synth"/>
    <property type="match status" value="1"/>
</dbReference>
<evidence type="ECO:0000256" key="2">
    <source>
        <dbReference type="ARBA" id="ARBA00004726"/>
    </source>
</evidence>
<dbReference type="GO" id="GO:0009398">
    <property type="term" value="P:FMN biosynthetic process"/>
    <property type="evidence" value="ECO:0007669"/>
    <property type="project" value="UniProtKB-UniRule"/>
</dbReference>
<dbReference type="SMART" id="SM00904">
    <property type="entry name" value="Flavokinase"/>
    <property type="match status" value="1"/>
</dbReference>
<evidence type="ECO:0000313" key="19">
    <source>
        <dbReference type="Proteomes" id="UP000319213"/>
    </source>
</evidence>
<evidence type="ECO:0000256" key="8">
    <source>
        <dbReference type="ARBA" id="ARBA00022741"/>
    </source>
</evidence>
<dbReference type="InterPro" id="IPR023468">
    <property type="entry name" value="Riboflavin_kinase"/>
</dbReference>
<keyword evidence="9 15" id="KW-0418">Kinase</keyword>
<dbReference type="EC" id="2.7.1.26" evidence="15"/>
<evidence type="ECO:0000256" key="7">
    <source>
        <dbReference type="ARBA" id="ARBA00022695"/>
    </source>
</evidence>
<comment type="function">
    <text evidence="1">Catalyzes the phosphorylation of riboflavin to FMN followed by the adenylation of FMN to FAD.</text>
</comment>
<dbReference type="EC" id="2.7.7.2" evidence="15"/>
<dbReference type="Gene3D" id="2.40.30.30">
    <property type="entry name" value="Riboflavin kinase-like"/>
    <property type="match status" value="1"/>
</dbReference>
<comment type="caution">
    <text evidence="18">The sequence shown here is derived from an EMBL/GenBank/DDBJ whole genome shotgun (WGS) entry which is preliminary data.</text>
</comment>
<dbReference type="InterPro" id="IPR023465">
    <property type="entry name" value="Riboflavin_kinase_dom_sf"/>
</dbReference>
<dbReference type="Pfam" id="PF01687">
    <property type="entry name" value="Flavokinase"/>
    <property type="match status" value="1"/>
</dbReference>
<dbReference type="GO" id="GO:0008531">
    <property type="term" value="F:riboflavin kinase activity"/>
    <property type="evidence" value="ECO:0007669"/>
    <property type="project" value="UniProtKB-UniRule"/>
</dbReference>
<evidence type="ECO:0000256" key="12">
    <source>
        <dbReference type="ARBA" id="ARBA00023268"/>
    </source>
</evidence>
<comment type="catalytic activity">
    <reaction evidence="14 15">
        <text>FMN + ATP + H(+) = FAD + diphosphate</text>
        <dbReference type="Rhea" id="RHEA:17237"/>
        <dbReference type="ChEBI" id="CHEBI:15378"/>
        <dbReference type="ChEBI" id="CHEBI:30616"/>
        <dbReference type="ChEBI" id="CHEBI:33019"/>
        <dbReference type="ChEBI" id="CHEBI:57692"/>
        <dbReference type="ChEBI" id="CHEBI:58210"/>
        <dbReference type="EC" id="2.7.7.2"/>
    </reaction>
</comment>
<comment type="pathway">
    <text evidence="3 15">Cofactor biosynthesis; FMN biosynthesis; FMN from riboflavin (ATP route): step 1/1.</text>
</comment>
<comment type="similarity">
    <text evidence="15">Belongs to the ribF family.</text>
</comment>
<keyword evidence="19" id="KW-1185">Reference proteome</keyword>
<evidence type="ECO:0000256" key="10">
    <source>
        <dbReference type="ARBA" id="ARBA00022827"/>
    </source>
</evidence>
<evidence type="ECO:0000256" key="9">
    <source>
        <dbReference type="ARBA" id="ARBA00022777"/>
    </source>
</evidence>
<feature type="compositionally biased region" description="Polar residues" evidence="16">
    <location>
        <begin position="324"/>
        <end position="336"/>
    </location>
</feature>
<dbReference type="InterPro" id="IPR015864">
    <property type="entry name" value="FAD_synthase"/>
</dbReference>
<evidence type="ECO:0000256" key="1">
    <source>
        <dbReference type="ARBA" id="ARBA00002121"/>
    </source>
</evidence>
<evidence type="ECO:0000256" key="13">
    <source>
        <dbReference type="ARBA" id="ARBA00047880"/>
    </source>
</evidence>
<accession>A0A543J0U4</accession>
<dbReference type="Proteomes" id="UP000319213">
    <property type="component" value="Unassembled WGS sequence"/>
</dbReference>
<dbReference type="EMBL" id="VFPQ01000001">
    <property type="protein sequence ID" value="TQM76441.1"/>
    <property type="molecule type" value="Genomic_DNA"/>
</dbReference>
<organism evidence="18 19">
    <name type="scientific">Thermopolyspora flexuosa</name>
    <dbReference type="NCBI Taxonomy" id="103836"/>
    <lineage>
        <taxon>Bacteria</taxon>
        <taxon>Bacillati</taxon>
        <taxon>Actinomycetota</taxon>
        <taxon>Actinomycetes</taxon>
        <taxon>Streptosporangiales</taxon>
        <taxon>Streptosporangiaceae</taxon>
        <taxon>Thermopolyspora</taxon>
    </lineage>
</organism>
<evidence type="ECO:0000256" key="3">
    <source>
        <dbReference type="ARBA" id="ARBA00005201"/>
    </source>
</evidence>
<dbReference type="CDD" id="cd02064">
    <property type="entry name" value="FAD_synthetase_N"/>
    <property type="match status" value="1"/>
</dbReference>
<dbReference type="AlphaFoldDB" id="A0A543J0U4"/>
<dbReference type="FunFam" id="3.40.50.620:FF:000021">
    <property type="entry name" value="Riboflavin biosynthesis protein"/>
    <property type="match status" value="1"/>
</dbReference>
<keyword evidence="5 15" id="KW-0288">FMN</keyword>
<protein>
    <recommendedName>
        <fullName evidence="15">Riboflavin biosynthesis protein</fullName>
    </recommendedName>
    <domain>
        <recommendedName>
            <fullName evidence="15">Riboflavin kinase</fullName>
            <ecNumber evidence="15">2.7.1.26</ecNumber>
        </recommendedName>
        <alternativeName>
            <fullName evidence="15">Flavokinase</fullName>
        </alternativeName>
    </domain>
    <domain>
        <recommendedName>
            <fullName evidence="15">FMN adenylyltransferase</fullName>
            <ecNumber evidence="15">2.7.7.2</ecNumber>
        </recommendedName>
        <alternativeName>
            <fullName evidence="15">FAD pyrophosphorylase</fullName>
        </alternativeName>
        <alternativeName>
            <fullName evidence="15">FAD synthase</fullName>
        </alternativeName>
    </domain>
</protein>
<dbReference type="Gene3D" id="3.40.50.620">
    <property type="entry name" value="HUPs"/>
    <property type="match status" value="1"/>
</dbReference>
<comment type="catalytic activity">
    <reaction evidence="13 15">
        <text>riboflavin + ATP = FMN + ADP + H(+)</text>
        <dbReference type="Rhea" id="RHEA:14357"/>
        <dbReference type="ChEBI" id="CHEBI:15378"/>
        <dbReference type="ChEBI" id="CHEBI:30616"/>
        <dbReference type="ChEBI" id="CHEBI:57986"/>
        <dbReference type="ChEBI" id="CHEBI:58210"/>
        <dbReference type="ChEBI" id="CHEBI:456216"/>
        <dbReference type="EC" id="2.7.1.26"/>
    </reaction>
</comment>
<dbReference type="GO" id="GO:0003919">
    <property type="term" value="F:FMN adenylyltransferase activity"/>
    <property type="evidence" value="ECO:0007669"/>
    <property type="project" value="UniProtKB-UniRule"/>
</dbReference>
<feature type="region of interest" description="Disordered" evidence="16">
    <location>
        <begin position="311"/>
        <end position="336"/>
    </location>
</feature>
<evidence type="ECO:0000313" key="18">
    <source>
        <dbReference type="EMBL" id="TQM76441.1"/>
    </source>
</evidence>
<dbReference type="SUPFAM" id="SSF52374">
    <property type="entry name" value="Nucleotidylyl transferase"/>
    <property type="match status" value="1"/>
</dbReference>
<name>A0A543J0U4_9ACTN</name>
<dbReference type="GO" id="GO:0009231">
    <property type="term" value="P:riboflavin biosynthetic process"/>
    <property type="evidence" value="ECO:0007669"/>
    <property type="project" value="InterPro"/>
</dbReference>